<comment type="caution">
    <text evidence="2">The sequence shown here is derived from an EMBL/GenBank/DDBJ whole genome shotgun (WGS) entry which is preliminary data.</text>
</comment>
<keyword evidence="1" id="KW-0812">Transmembrane</keyword>
<keyword evidence="1" id="KW-1133">Transmembrane helix</keyword>
<feature type="transmembrane region" description="Helical" evidence="1">
    <location>
        <begin position="85"/>
        <end position="112"/>
    </location>
</feature>
<dbReference type="RefSeq" id="WP_189577251.1">
    <property type="nucleotide sequence ID" value="NZ_BMXV01000006.1"/>
</dbReference>
<dbReference type="EMBL" id="BMXV01000006">
    <property type="protein sequence ID" value="GGY78188.1"/>
    <property type="molecule type" value="Genomic_DNA"/>
</dbReference>
<keyword evidence="1" id="KW-0472">Membrane</keyword>
<evidence type="ECO:0000313" key="2">
    <source>
        <dbReference type="EMBL" id="GGY78188.1"/>
    </source>
</evidence>
<feature type="transmembrane region" description="Helical" evidence="1">
    <location>
        <begin position="20"/>
        <end position="41"/>
    </location>
</feature>
<protein>
    <recommendedName>
        <fullName evidence="4">Cytochrome C and Quinol oxidase polypeptide I</fullName>
    </recommendedName>
</protein>
<feature type="transmembrane region" description="Helical" evidence="1">
    <location>
        <begin position="57"/>
        <end position="79"/>
    </location>
</feature>
<sequence length="124" mass="13824">MPYSEGQTKPGSAAVVPVIWYLLNLLALPVIGFAVLLWLYLRSADMPELRRMHARATFYMSIIGAVLIFGGVGAFWLAFGHTGNFWTGAIVWAIVLHTSFVLWGMIALAQAIGEKPPYFPRKWL</sequence>
<accession>A0ABQ3B4R4</accession>
<gene>
    <name evidence="2" type="ORF">GCM10007071_26800</name>
</gene>
<keyword evidence="3" id="KW-1185">Reference proteome</keyword>
<evidence type="ECO:0000256" key="1">
    <source>
        <dbReference type="SAM" id="Phobius"/>
    </source>
</evidence>
<dbReference type="Proteomes" id="UP000601597">
    <property type="component" value="Unassembled WGS sequence"/>
</dbReference>
<name>A0ABQ3B4R4_9GAMM</name>
<evidence type="ECO:0000313" key="3">
    <source>
        <dbReference type="Proteomes" id="UP000601597"/>
    </source>
</evidence>
<evidence type="ECO:0008006" key="4">
    <source>
        <dbReference type="Google" id="ProtNLM"/>
    </source>
</evidence>
<organism evidence="2 3">
    <name type="scientific">Marinobacter zhanjiangensis</name>
    <dbReference type="NCBI Taxonomy" id="578215"/>
    <lineage>
        <taxon>Bacteria</taxon>
        <taxon>Pseudomonadati</taxon>
        <taxon>Pseudomonadota</taxon>
        <taxon>Gammaproteobacteria</taxon>
        <taxon>Pseudomonadales</taxon>
        <taxon>Marinobacteraceae</taxon>
        <taxon>Marinobacter</taxon>
    </lineage>
</organism>
<reference evidence="3" key="1">
    <citation type="journal article" date="2019" name="Int. J. Syst. Evol. Microbiol.">
        <title>The Global Catalogue of Microorganisms (GCM) 10K type strain sequencing project: providing services to taxonomists for standard genome sequencing and annotation.</title>
        <authorList>
            <consortium name="The Broad Institute Genomics Platform"/>
            <consortium name="The Broad Institute Genome Sequencing Center for Infectious Disease"/>
            <person name="Wu L."/>
            <person name="Ma J."/>
        </authorList>
    </citation>
    <scope>NUCLEOTIDE SEQUENCE [LARGE SCALE GENOMIC DNA]</scope>
    <source>
        <strain evidence="3">KCTC 22280</strain>
    </source>
</reference>
<proteinExistence type="predicted"/>